<feature type="domain" description="Transketolase N-terminal" evidence="4">
    <location>
        <begin position="14"/>
        <end position="249"/>
    </location>
</feature>
<name>A0A4R8MHP6_9BACT</name>
<gene>
    <name evidence="5" type="ORF">C8D99_101284</name>
</gene>
<dbReference type="EMBL" id="SORI01000001">
    <property type="protein sequence ID" value="TDY65134.1"/>
    <property type="molecule type" value="Genomic_DNA"/>
</dbReference>
<comment type="caution">
    <text evidence="5">The sequence shown here is derived from an EMBL/GenBank/DDBJ whole genome shotgun (WGS) entry which is preliminary data.</text>
</comment>
<reference evidence="5 6" key="1">
    <citation type="submission" date="2019-03" db="EMBL/GenBank/DDBJ databases">
        <title>Genomic Encyclopedia of Type Strains, Phase IV (KMG-IV): sequencing the most valuable type-strain genomes for metagenomic binning, comparative biology and taxonomic classification.</title>
        <authorList>
            <person name="Goeker M."/>
        </authorList>
    </citation>
    <scope>NUCLEOTIDE SEQUENCE [LARGE SCALE GENOMIC DNA]</scope>
    <source>
        <strain evidence="5 6">DSM 25964</strain>
    </source>
</reference>
<dbReference type="OrthoDB" id="8732661at2"/>
<evidence type="ECO:0000259" key="4">
    <source>
        <dbReference type="Pfam" id="PF00456"/>
    </source>
</evidence>
<dbReference type="RefSeq" id="WP_133955564.1">
    <property type="nucleotide sequence ID" value="NZ_SORI01000001.1"/>
</dbReference>
<evidence type="ECO:0000256" key="2">
    <source>
        <dbReference type="ARBA" id="ARBA00007131"/>
    </source>
</evidence>
<dbReference type="Pfam" id="PF00456">
    <property type="entry name" value="Transketolase_N"/>
    <property type="match status" value="1"/>
</dbReference>
<evidence type="ECO:0000256" key="3">
    <source>
        <dbReference type="ARBA" id="ARBA00023052"/>
    </source>
</evidence>
<dbReference type="InterPro" id="IPR005474">
    <property type="entry name" value="Transketolase_N"/>
</dbReference>
<dbReference type="SUPFAM" id="SSF52518">
    <property type="entry name" value="Thiamin diphosphate-binding fold (THDP-binding)"/>
    <property type="match status" value="1"/>
</dbReference>
<evidence type="ECO:0000256" key="1">
    <source>
        <dbReference type="ARBA" id="ARBA00001964"/>
    </source>
</evidence>
<keyword evidence="3" id="KW-0786">Thiamine pyrophosphate</keyword>
<evidence type="ECO:0000313" key="6">
    <source>
        <dbReference type="Proteomes" id="UP000295066"/>
    </source>
</evidence>
<protein>
    <submittedName>
        <fullName evidence="5">Transketolase subunit A</fullName>
    </submittedName>
</protein>
<keyword evidence="6" id="KW-1185">Reference proteome</keyword>
<dbReference type="PANTHER" id="PTHR47514">
    <property type="entry name" value="TRANSKETOLASE N-TERMINAL SECTION-RELATED"/>
    <property type="match status" value="1"/>
</dbReference>
<organism evidence="5 6">
    <name type="scientific">Aminivibrio pyruvatiphilus</name>
    <dbReference type="NCBI Taxonomy" id="1005740"/>
    <lineage>
        <taxon>Bacteria</taxon>
        <taxon>Thermotogati</taxon>
        <taxon>Synergistota</taxon>
        <taxon>Synergistia</taxon>
        <taxon>Synergistales</taxon>
        <taxon>Aminobacteriaceae</taxon>
        <taxon>Aminivibrio</taxon>
    </lineage>
</organism>
<accession>A0A4R8MHP6</accession>
<dbReference type="InterPro" id="IPR029061">
    <property type="entry name" value="THDP-binding"/>
</dbReference>
<dbReference type="AlphaFoldDB" id="A0A4R8MHP6"/>
<sequence length="275" mass="30225">MTPETDILAEQACAVRRDVVRMIGVARSGHLASSLSIVDLLVWLYWEVLSLRADEPSWEERDRFVLGKGHGCPALYAVLANRSFFPREELWSYRRLGAMLQGFPEFRRTPGVDAPGGSLGQGLGLANGLALALREKTSAPSVYCLVGDGELQEGVFWESAMTSAHFSLDSLLLLVDRDGRQMEGATEDIMSLEPLREKFLAFGWAVEECDGHDFASMREARARLGSRRGKPGCIVAKTVLGKGVSFLENDPSGGRMVLGRDFMDKALRELEKGGD</sequence>
<comment type="cofactor">
    <cofactor evidence="1">
        <name>thiamine diphosphate</name>
        <dbReference type="ChEBI" id="CHEBI:58937"/>
    </cofactor>
</comment>
<comment type="similarity">
    <text evidence="2">Belongs to the transketolase family.</text>
</comment>
<dbReference type="PANTHER" id="PTHR47514:SF1">
    <property type="entry name" value="TRANSKETOLASE N-TERMINAL SECTION-RELATED"/>
    <property type="match status" value="1"/>
</dbReference>
<dbReference type="Proteomes" id="UP000295066">
    <property type="component" value="Unassembled WGS sequence"/>
</dbReference>
<dbReference type="Gene3D" id="3.40.50.970">
    <property type="match status" value="1"/>
</dbReference>
<evidence type="ECO:0000313" key="5">
    <source>
        <dbReference type="EMBL" id="TDY65134.1"/>
    </source>
</evidence>
<proteinExistence type="inferred from homology"/>